<evidence type="ECO:0000313" key="2">
    <source>
        <dbReference type="Proteomes" id="UP001412239"/>
    </source>
</evidence>
<keyword evidence="2" id="KW-1185">Reference proteome</keyword>
<gene>
    <name evidence="1" type="ORF">GSTUAT00003201001</name>
</gene>
<dbReference type="Gene3D" id="3.40.50.720">
    <property type="entry name" value="NAD(P)-binding Rossmann-like Domain"/>
    <property type="match status" value="1"/>
</dbReference>
<dbReference type="Proteomes" id="UP001412239">
    <property type="component" value="Unassembled WGS sequence"/>
</dbReference>
<dbReference type="AlphaFoldDB" id="A0A292Q1F5"/>
<evidence type="ECO:0000313" key="1">
    <source>
        <dbReference type="EMBL" id="CUS12708.1"/>
    </source>
</evidence>
<name>A0A292Q1F5_9PEZI</name>
<protein>
    <submittedName>
        <fullName evidence="1">Uncharacterized protein</fullName>
    </submittedName>
</protein>
<accession>A0A292Q1F5</accession>
<dbReference type="EMBL" id="LN890986">
    <property type="protein sequence ID" value="CUS12708.1"/>
    <property type="molecule type" value="Genomic_DNA"/>
</dbReference>
<organism evidence="1 2">
    <name type="scientific">Tuber aestivum</name>
    <name type="common">summer truffle</name>
    <dbReference type="NCBI Taxonomy" id="59557"/>
    <lineage>
        <taxon>Eukaryota</taxon>
        <taxon>Fungi</taxon>
        <taxon>Dikarya</taxon>
        <taxon>Ascomycota</taxon>
        <taxon>Pezizomycotina</taxon>
        <taxon>Pezizomycetes</taxon>
        <taxon>Pezizales</taxon>
        <taxon>Tuberaceae</taxon>
        <taxon>Tuber</taxon>
    </lineage>
</organism>
<reference evidence="1" key="1">
    <citation type="submission" date="2015-10" db="EMBL/GenBank/DDBJ databases">
        <authorList>
            <person name="Regsiter A."/>
            <person name="william w."/>
        </authorList>
    </citation>
    <scope>NUCLEOTIDE SEQUENCE</scope>
    <source>
        <strain evidence="1">Montdore</strain>
    </source>
</reference>
<proteinExistence type="predicted"/>
<sequence>MEQNLASLTLTSRGCGTMGVAILSGISSNLNSLRLPGASCTRTPTATLLPTRFHYASKTPTCLPTRSIACIKRPKAACQVGEEEDMCEALEGKLLARILAGVEVSALEEVVPGMIILGWLGLCQILEYGTASKGINEGYMREIVSVITARGRSPSAGKDLVSWIQVLSAIGCSLLLG</sequence>